<feature type="compositionally biased region" description="Low complexity" evidence="1">
    <location>
        <begin position="17"/>
        <end position="31"/>
    </location>
</feature>
<protein>
    <submittedName>
        <fullName evidence="2">Uncharacterized protein</fullName>
    </submittedName>
</protein>
<dbReference type="EMBL" id="JALJOR010000017">
    <property type="protein sequence ID" value="KAK9804865.1"/>
    <property type="molecule type" value="Genomic_DNA"/>
</dbReference>
<keyword evidence="3" id="KW-1185">Reference proteome</keyword>
<organism evidence="2 3">
    <name type="scientific">[Myrmecia] bisecta</name>
    <dbReference type="NCBI Taxonomy" id="41462"/>
    <lineage>
        <taxon>Eukaryota</taxon>
        <taxon>Viridiplantae</taxon>
        <taxon>Chlorophyta</taxon>
        <taxon>core chlorophytes</taxon>
        <taxon>Trebouxiophyceae</taxon>
        <taxon>Trebouxiales</taxon>
        <taxon>Trebouxiaceae</taxon>
        <taxon>Myrmecia</taxon>
    </lineage>
</organism>
<dbReference type="Gene3D" id="3.60.15.10">
    <property type="entry name" value="Ribonuclease Z/Hydroxyacylglutathione hydrolase-like"/>
    <property type="match status" value="1"/>
</dbReference>
<feature type="region of interest" description="Disordered" evidence="1">
    <location>
        <begin position="1"/>
        <end position="36"/>
    </location>
</feature>
<dbReference type="AlphaFoldDB" id="A0AAW1P3P9"/>
<name>A0AAW1P3P9_9CHLO</name>
<evidence type="ECO:0000313" key="2">
    <source>
        <dbReference type="EMBL" id="KAK9804865.1"/>
    </source>
</evidence>
<dbReference type="CDD" id="cd06262">
    <property type="entry name" value="metallo-hydrolase-like_MBL-fold"/>
    <property type="match status" value="1"/>
</dbReference>
<dbReference type="SUPFAM" id="SSF56281">
    <property type="entry name" value="Metallo-hydrolase/oxidoreductase"/>
    <property type="match status" value="1"/>
</dbReference>
<sequence length="225" mass="24970">MGLLGCFKSSLKPDTEAPTPQQAAGGATPAANVSAPPKYSVPPAELERMLQPRTLYHDRLWVVPNNDPVALGNGILSYTFVILNHKKEALLVDVVFDFALKNVRKLVQEHGWTVKGMILTHNFNLEVSHFPGHTEGHVMIYLKDHGGVVITGDCAVGSTLPQEEKGIESITRPPPKFNFNDELLRTNWANFDTPIQGFAAYHGQIFRDRRDLPQLLKKDLIKPAT</sequence>
<gene>
    <name evidence="2" type="ORF">WJX72_009023</name>
</gene>
<comment type="caution">
    <text evidence="2">The sequence shown here is derived from an EMBL/GenBank/DDBJ whole genome shotgun (WGS) entry which is preliminary data.</text>
</comment>
<accession>A0AAW1P3P9</accession>
<evidence type="ECO:0000256" key="1">
    <source>
        <dbReference type="SAM" id="MobiDB-lite"/>
    </source>
</evidence>
<reference evidence="2 3" key="1">
    <citation type="journal article" date="2024" name="Nat. Commun.">
        <title>Phylogenomics reveals the evolutionary origins of lichenization in chlorophyte algae.</title>
        <authorList>
            <person name="Puginier C."/>
            <person name="Libourel C."/>
            <person name="Otte J."/>
            <person name="Skaloud P."/>
            <person name="Haon M."/>
            <person name="Grisel S."/>
            <person name="Petersen M."/>
            <person name="Berrin J.G."/>
            <person name="Delaux P.M."/>
            <person name="Dal Grande F."/>
            <person name="Keller J."/>
        </authorList>
    </citation>
    <scope>NUCLEOTIDE SEQUENCE [LARGE SCALE GENOMIC DNA]</scope>
    <source>
        <strain evidence="2 3">SAG 2043</strain>
    </source>
</reference>
<proteinExistence type="predicted"/>
<evidence type="ECO:0000313" key="3">
    <source>
        <dbReference type="Proteomes" id="UP001489004"/>
    </source>
</evidence>
<dbReference type="InterPro" id="IPR036866">
    <property type="entry name" value="RibonucZ/Hydroxyglut_hydro"/>
</dbReference>
<dbReference type="Proteomes" id="UP001489004">
    <property type="component" value="Unassembled WGS sequence"/>
</dbReference>